<sequence>MTSMSEVAKATNGGEGHGGDYDFRTVISPKDDEVEKPNAREEECALVEVMVEECADDEGALLMLGKKSWLMKGPLLKLGRSHG</sequence>
<reference evidence="2" key="1">
    <citation type="journal article" date="2022" name="Mol. Ecol. Resour.">
        <title>The genomes of chicory, endive, great burdock and yacon provide insights into Asteraceae palaeo-polyploidization history and plant inulin production.</title>
        <authorList>
            <person name="Fan W."/>
            <person name="Wang S."/>
            <person name="Wang H."/>
            <person name="Wang A."/>
            <person name="Jiang F."/>
            <person name="Liu H."/>
            <person name="Zhao H."/>
            <person name="Xu D."/>
            <person name="Zhang Y."/>
        </authorList>
    </citation>
    <scope>NUCLEOTIDE SEQUENCE [LARGE SCALE GENOMIC DNA]</scope>
    <source>
        <strain evidence="2">cv. Yunnan</strain>
    </source>
</reference>
<dbReference type="Proteomes" id="UP001056120">
    <property type="component" value="Linkage Group LG09"/>
</dbReference>
<protein>
    <submittedName>
        <fullName evidence="1">Uncharacterized protein</fullName>
    </submittedName>
</protein>
<name>A0ACB9ID57_9ASTR</name>
<proteinExistence type="predicted"/>
<keyword evidence="2" id="KW-1185">Reference proteome</keyword>
<organism evidence="1 2">
    <name type="scientific">Smallanthus sonchifolius</name>
    <dbReference type="NCBI Taxonomy" id="185202"/>
    <lineage>
        <taxon>Eukaryota</taxon>
        <taxon>Viridiplantae</taxon>
        <taxon>Streptophyta</taxon>
        <taxon>Embryophyta</taxon>
        <taxon>Tracheophyta</taxon>
        <taxon>Spermatophyta</taxon>
        <taxon>Magnoliopsida</taxon>
        <taxon>eudicotyledons</taxon>
        <taxon>Gunneridae</taxon>
        <taxon>Pentapetalae</taxon>
        <taxon>asterids</taxon>
        <taxon>campanulids</taxon>
        <taxon>Asterales</taxon>
        <taxon>Asteraceae</taxon>
        <taxon>Asteroideae</taxon>
        <taxon>Heliantheae alliance</taxon>
        <taxon>Millerieae</taxon>
        <taxon>Smallanthus</taxon>
    </lineage>
</organism>
<evidence type="ECO:0000313" key="1">
    <source>
        <dbReference type="EMBL" id="KAI3805421.1"/>
    </source>
</evidence>
<reference evidence="1 2" key="2">
    <citation type="journal article" date="2022" name="Mol. Ecol. Resour.">
        <title>The genomes of chicory, endive, great burdock and yacon provide insights into Asteraceae paleo-polyploidization history and plant inulin production.</title>
        <authorList>
            <person name="Fan W."/>
            <person name="Wang S."/>
            <person name="Wang H."/>
            <person name="Wang A."/>
            <person name="Jiang F."/>
            <person name="Liu H."/>
            <person name="Zhao H."/>
            <person name="Xu D."/>
            <person name="Zhang Y."/>
        </authorList>
    </citation>
    <scope>NUCLEOTIDE SEQUENCE [LARGE SCALE GENOMIC DNA]</scope>
    <source>
        <strain evidence="2">cv. Yunnan</strain>
        <tissue evidence="1">Leaves</tissue>
    </source>
</reference>
<gene>
    <name evidence="1" type="ORF">L1987_27784</name>
</gene>
<dbReference type="EMBL" id="CM042026">
    <property type="protein sequence ID" value="KAI3805421.1"/>
    <property type="molecule type" value="Genomic_DNA"/>
</dbReference>
<accession>A0ACB9ID57</accession>
<comment type="caution">
    <text evidence="1">The sequence shown here is derived from an EMBL/GenBank/DDBJ whole genome shotgun (WGS) entry which is preliminary data.</text>
</comment>
<evidence type="ECO:0000313" key="2">
    <source>
        <dbReference type="Proteomes" id="UP001056120"/>
    </source>
</evidence>